<evidence type="ECO:0000259" key="4">
    <source>
        <dbReference type="Pfam" id="PF04412"/>
    </source>
</evidence>
<dbReference type="AlphaFoldDB" id="A0AAJ2EWZ3"/>
<protein>
    <submittedName>
        <fullName evidence="5">Aconitase/putative aconitase with swiveling domain</fullName>
        <ecNumber evidence="5">4.2.1.171</ecNumber>
    </submittedName>
</protein>
<dbReference type="InterPro" id="IPR012047">
    <property type="entry name" value="AcnX"/>
</dbReference>
<dbReference type="CDD" id="cd01355">
    <property type="entry name" value="AcnX"/>
    <property type="match status" value="1"/>
</dbReference>
<dbReference type="Pfam" id="PF04412">
    <property type="entry name" value="AcnX"/>
    <property type="match status" value="1"/>
</dbReference>
<dbReference type="PIRSF" id="PIRSF036630">
    <property type="entry name" value="UCP036630"/>
    <property type="match status" value="1"/>
</dbReference>
<dbReference type="PANTHER" id="PTHR36577">
    <property type="entry name" value="DUF521 DOMAIN PROTEIN (AFU_ORTHOLOGUE AFUA_6G00490)"/>
    <property type="match status" value="1"/>
</dbReference>
<dbReference type="CDD" id="cd01356">
    <property type="entry name" value="AcnX_swivel"/>
    <property type="match status" value="1"/>
</dbReference>
<dbReference type="GO" id="GO:0016829">
    <property type="term" value="F:lyase activity"/>
    <property type="evidence" value="ECO:0007669"/>
    <property type="project" value="UniProtKB-KW"/>
</dbReference>
<keyword evidence="2 5" id="KW-0456">Lyase</keyword>
<accession>A0AAJ2EWZ3</accession>
<feature type="domain" description="Phosphomevalonate dehydratase small subunit-like" evidence="3">
    <location>
        <begin position="25"/>
        <end position="109"/>
    </location>
</feature>
<evidence type="ECO:0000259" key="3">
    <source>
        <dbReference type="Pfam" id="PF01989"/>
    </source>
</evidence>
<dbReference type="Pfam" id="PF01989">
    <property type="entry name" value="AcnX_swivel_put"/>
    <property type="match status" value="1"/>
</dbReference>
<dbReference type="EC" id="4.2.1.171" evidence="5"/>
<organism evidence="5 6">
    <name type="scientific">Pseudomonas oryzihabitans</name>
    <dbReference type="NCBI Taxonomy" id="47885"/>
    <lineage>
        <taxon>Bacteria</taxon>
        <taxon>Pseudomonadati</taxon>
        <taxon>Pseudomonadota</taxon>
        <taxon>Gammaproteobacteria</taxon>
        <taxon>Pseudomonadales</taxon>
        <taxon>Pseudomonadaceae</taxon>
        <taxon>Pseudomonas</taxon>
    </lineage>
</organism>
<dbReference type="SUPFAM" id="SSF52016">
    <property type="entry name" value="LeuD/IlvD-like"/>
    <property type="match status" value="1"/>
</dbReference>
<evidence type="ECO:0000256" key="1">
    <source>
        <dbReference type="ARBA" id="ARBA00023004"/>
    </source>
</evidence>
<evidence type="ECO:0000313" key="6">
    <source>
        <dbReference type="Proteomes" id="UP001268036"/>
    </source>
</evidence>
<keyword evidence="1" id="KW-0408">Iron</keyword>
<dbReference type="InterPro" id="IPR002840">
    <property type="entry name" value="PMDh-S-like_dom"/>
</dbReference>
<name>A0AAJ2EWZ3_9PSED</name>
<dbReference type="EMBL" id="JAVJAF010000001">
    <property type="protein sequence ID" value="MDR6233921.1"/>
    <property type="molecule type" value="Genomic_DNA"/>
</dbReference>
<feature type="domain" description="Phosphomevalonate dehydratase large subunit-like" evidence="4">
    <location>
        <begin position="151"/>
        <end position="551"/>
    </location>
</feature>
<sequence length="574" mass="59970">MEQVRGRSLVAGLAQGRLAWAPIGLSFWGGVDPASGRVIDHHHPLHGLELAGRVLAIPSGRGSCTGSAVLLELLLAGRGPAALLLAEPDEILSLGAIVAEELFGLSLPVVSLGAEAFAALADRDEIAVSDGWIGAPGSLFPATDQDEIAELQLSATDLAMLDGAQGRAAQAAMRILVRMAHLQGAPELLDITQAHIDGCIYTGPASLAFAQRLVEWGGKVRVPTSLNAVSVDQRRWREQGVAPALGEPASALAEAYVALGCRSTFTCAPYLLDSAPALGEQVVWAESNAVVFANSVLGARTQKYADFLDICTALTGRAPLAGCHLDSGRRAAKVLRVRVPEGHDDAFYPLLGYWIGLRSPTRIPAVLGLEHARPSRDDLKAFGAAFATTSAAPLFHLVGVTPEAPTLAAVAAPELEIEDISLADLRQAWAELDSAAAREVQLVALGNPHFSAEECQRLAELCRGRRKHPQVALVITLGREVRAAAERAGNLADLEAFGAQLVGDTCWCMLGEPLVPPLARTLLTNSGKFAHYGPGLTGRALRFAGLAACVEAACTGLAPAGPPAWLSAADLSTG</sequence>
<evidence type="ECO:0000256" key="2">
    <source>
        <dbReference type="ARBA" id="ARBA00023239"/>
    </source>
</evidence>
<comment type="caution">
    <text evidence="5">The sequence shown here is derived from an EMBL/GenBank/DDBJ whole genome shotgun (WGS) entry which is preliminary data.</text>
</comment>
<proteinExistence type="predicted"/>
<dbReference type="Gene3D" id="3.50.30.10">
    <property type="entry name" value="Phosphohistidine domain"/>
    <property type="match status" value="1"/>
</dbReference>
<dbReference type="InterPro" id="IPR007506">
    <property type="entry name" value="PMDh-L-like_dom"/>
</dbReference>
<dbReference type="Proteomes" id="UP001268036">
    <property type="component" value="Unassembled WGS sequence"/>
</dbReference>
<gene>
    <name evidence="5" type="ORF">QE440_001662</name>
</gene>
<dbReference type="RefSeq" id="WP_309757248.1">
    <property type="nucleotide sequence ID" value="NZ_JAVJAF010000001.1"/>
</dbReference>
<dbReference type="PANTHER" id="PTHR36577:SF3">
    <property type="entry name" value="DUF521 DOMAIN PROTEIN (AFU_ORTHOLOGUE AFUA_6G00490)"/>
    <property type="match status" value="1"/>
</dbReference>
<reference evidence="5" key="1">
    <citation type="submission" date="2023-08" db="EMBL/GenBank/DDBJ databases">
        <title>Functional and genomic diversity of the sorghum phyllosphere microbiome.</title>
        <authorList>
            <person name="Shade A."/>
        </authorList>
    </citation>
    <scope>NUCLEOTIDE SEQUENCE</scope>
    <source>
        <strain evidence="5">SORGH_AS_0201</strain>
    </source>
</reference>
<evidence type="ECO:0000313" key="5">
    <source>
        <dbReference type="EMBL" id="MDR6233921.1"/>
    </source>
</evidence>